<dbReference type="InterPro" id="IPR036188">
    <property type="entry name" value="FAD/NAD-bd_sf"/>
</dbReference>
<dbReference type="InterPro" id="IPR050097">
    <property type="entry name" value="Ferredoxin-NADP_redctase_2"/>
</dbReference>
<keyword evidence="2" id="KW-0560">Oxidoreductase</keyword>
<dbReference type="Proteomes" id="UP001319200">
    <property type="component" value="Unassembled WGS sequence"/>
</dbReference>
<dbReference type="PANTHER" id="PTHR48105">
    <property type="entry name" value="THIOREDOXIN REDUCTASE 1-RELATED-RELATED"/>
    <property type="match status" value="1"/>
</dbReference>
<accession>A0AAP2GRF3</accession>
<keyword evidence="1" id="KW-0285">Flavoprotein</keyword>
<dbReference type="EMBL" id="JAHESF010000057">
    <property type="protein sequence ID" value="MBT1701108.1"/>
    <property type="molecule type" value="Genomic_DNA"/>
</dbReference>
<organism evidence="3 4">
    <name type="scientific">Chryseosolibacter histidini</name>
    <dbReference type="NCBI Taxonomy" id="2782349"/>
    <lineage>
        <taxon>Bacteria</taxon>
        <taxon>Pseudomonadati</taxon>
        <taxon>Bacteroidota</taxon>
        <taxon>Cytophagia</taxon>
        <taxon>Cytophagales</taxon>
        <taxon>Chryseotaleaceae</taxon>
        <taxon>Chryseosolibacter</taxon>
    </lineage>
</organism>
<dbReference type="SUPFAM" id="SSF51905">
    <property type="entry name" value="FAD/NAD(P)-binding domain"/>
    <property type="match status" value="1"/>
</dbReference>
<dbReference type="Pfam" id="PF13738">
    <property type="entry name" value="Pyr_redox_3"/>
    <property type="match status" value="1"/>
</dbReference>
<keyword evidence="4" id="KW-1185">Reference proteome</keyword>
<proteinExistence type="predicted"/>
<reference evidence="3 4" key="1">
    <citation type="submission" date="2021-05" db="EMBL/GenBank/DDBJ databases">
        <title>A Polyphasic approach of four new species of the genus Ohtaekwangia: Ohtaekwangia histidinii sp. nov., Ohtaekwangia cretensis sp. nov., Ohtaekwangia indiensis sp. nov., Ohtaekwangia reichenbachii sp. nov. from diverse environment.</title>
        <authorList>
            <person name="Octaviana S."/>
        </authorList>
    </citation>
    <scope>NUCLEOTIDE SEQUENCE [LARGE SCALE GENOMIC DNA]</scope>
    <source>
        <strain evidence="3 4">PWU4</strain>
    </source>
</reference>
<dbReference type="Gene3D" id="3.50.50.60">
    <property type="entry name" value="FAD/NAD(P)-binding domain"/>
    <property type="match status" value="1"/>
</dbReference>
<gene>
    <name evidence="3" type="ORF">KK083_29720</name>
</gene>
<evidence type="ECO:0000256" key="1">
    <source>
        <dbReference type="ARBA" id="ARBA00022630"/>
    </source>
</evidence>
<evidence type="ECO:0000313" key="4">
    <source>
        <dbReference type="Proteomes" id="UP001319200"/>
    </source>
</evidence>
<dbReference type="PRINTS" id="PR00368">
    <property type="entry name" value="FADPNR"/>
</dbReference>
<comment type="caution">
    <text evidence="3">The sequence shown here is derived from an EMBL/GenBank/DDBJ whole genome shotgun (WGS) entry which is preliminary data.</text>
</comment>
<evidence type="ECO:0000256" key="2">
    <source>
        <dbReference type="ARBA" id="ARBA00023002"/>
    </source>
</evidence>
<dbReference type="InterPro" id="IPR023856">
    <property type="entry name" value="Bdr"/>
</dbReference>
<dbReference type="PRINTS" id="PR00469">
    <property type="entry name" value="PNDRDTASEII"/>
</dbReference>
<protein>
    <submittedName>
        <fullName evidence="3">YpdA family putative bacillithiol disulfide reductase</fullName>
    </submittedName>
</protein>
<dbReference type="NCBIfam" id="TIGR04018">
    <property type="entry name" value="Bthiol_YpdA"/>
    <property type="match status" value="1"/>
</dbReference>
<sequence length="328" mass="36893">MSEDSTHYDLIIIGAGPIGLACGIEASKAGLRYLILEKGCLVNSLYHYPLGMTFFSTSERLEIGGVPFISHGPKPNRFEALEYYRRVCISWQLNVKLYEAVTSSVIEQGIHQVTTTRGRYRAKALVLALGFYDLPYLLNVPGEDLPKVRHYYDEPHPYFGQKIIVVGAANSAVDVALETWRKGADVTMVIREQGIRESVKYWVKPDIENRIKEGSIRALFNSKVLKIDEHTVDIRTPEGDIILDNDFVLAMTGYQPPFDFMGSLGIKFHDDEFHTPVYDAQTMETNVPSLYLAGVVCGGLKTNKWFIENSRVHAELIMANLTLKNGQK</sequence>
<name>A0AAP2GRF3_9BACT</name>
<dbReference type="GO" id="GO:0016491">
    <property type="term" value="F:oxidoreductase activity"/>
    <property type="evidence" value="ECO:0007669"/>
    <property type="project" value="UniProtKB-KW"/>
</dbReference>
<evidence type="ECO:0000313" key="3">
    <source>
        <dbReference type="EMBL" id="MBT1701108.1"/>
    </source>
</evidence>
<dbReference type="RefSeq" id="WP_254169795.1">
    <property type="nucleotide sequence ID" value="NZ_JAHESF010000057.1"/>
</dbReference>
<dbReference type="AlphaFoldDB" id="A0AAP2GRF3"/>